<feature type="chain" id="PRO_5005189293" description="Fibronectin type III-like domain-containing protein" evidence="4">
    <location>
        <begin position="21"/>
        <end position="788"/>
    </location>
</feature>
<dbReference type="InterPro" id="IPR044993">
    <property type="entry name" value="BXL"/>
</dbReference>
<dbReference type="Pfam" id="PF01915">
    <property type="entry name" value="Glyco_hydro_3_C"/>
    <property type="match status" value="1"/>
</dbReference>
<dbReference type="SUPFAM" id="SSF51445">
    <property type="entry name" value="(Trans)glycosidases"/>
    <property type="match status" value="1"/>
</dbReference>
<accession>A0A0G4FH08</accession>
<keyword evidence="7" id="KW-1185">Reference proteome</keyword>
<dbReference type="InterPro" id="IPR036881">
    <property type="entry name" value="Glyco_hydro_3_C_sf"/>
</dbReference>
<dbReference type="InterPro" id="IPR002772">
    <property type="entry name" value="Glyco_hydro_3_C"/>
</dbReference>
<dbReference type="SMART" id="SM01217">
    <property type="entry name" value="Fn3_like"/>
    <property type="match status" value="1"/>
</dbReference>
<dbReference type="InterPro" id="IPR001764">
    <property type="entry name" value="Glyco_hydro_3_N"/>
</dbReference>
<dbReference type="OMA" id="HMAIGTT"/>
<evidence type="ECO:0000313" key="7">
    <source>
        <dbReference type="Proteomes" id="UP000041254"/>
    </source>
</evidence>
<evidence type="ECO:0000259" key="5">
    <source>
        <dbReference type="SMART" id="SM01217"/>
    </source>
</evidence>
<keyword evidence="3" id="KW-0326">Glycosidase</keyword>
<dbReference type="OrthoDB" id="408728at2759"/>
<dbReference type="GO" id="GO:0031222">
    <property type="term" value="P:arabinan catabolic process"/>
    <property type="evidence" value="ECO:0007669"/>
    <property type="project" value="TreeGrafter"/>
</dbReference>
<name>A0A0G4FH08_VITBC</name>
<evidence type="ECO:0000256" key="2">
    <source>
        <dbReference type="ARBA" id="ARBA00022801"/>
    </source>
</evidence>
<keyword evidence="2" id="KW-0378">Hydrolase</keyword>
<feature type="domain" description="Fibronectin type III-like" evidence="5">
    <location>
        <begin position="696"/>
        <end position="765"/>
    </location>
</feature>
<dbReference type="EMBL" id="CDMY01000436">
    <property type="protein sequence ID" value="CEM12513.1"/>
    <property type="molecule type" value="Genomic_DNA"/>
</dbReference>
<sequence length="788" mass="86500">MLSSVVLLALLLALSHSGSCFPKIPYACSSEGRPWCDTHRPLDERINLLIDALPKPSPVTGVPSVLRFMLTARGAVGGGEDDKIGLPRYDWGANCVHGVQSRCTSDGYCPTSFPNPIGLGASFDEPSWRKMGNIIGRELRALYMAGVGENNPQSIPKIGLDCWSPVINIGRDPRWGRNSEVPGEDPYLTSRFGVAYTQGMQNDPADPSRLLAITTLKHFAAYSLEGNHAFLGPVNRHNYDANVTKYDLLADYFPAFEASVREGGAKGIMCSYNEVNGVPACGSSYLLTEVLRDQWGFDGYVTSDSGAVRDIFTPHNYTKSDAESVQLALRAGCDVNSGNIYFVHMSEALKARLINTDDIYRALHRTLKLRFQLGLFDPIEDQPFWQIPLSDVGSNATQQFNLQLTERTFVLLQNPNTILPLGPPAGKDRKIAVLGPFVARKQDIIGSYLGQICPGRYGAFSCMLSVAEGIEQRANSLGWSVESMEGTGVQHGDPAEMQKAADMAASDDVDIVIVTLGITKQIESESRDRKDVLLPQTQLTFVHTVLEAVQQANKSKRVVVVLFGGGSIDVGFLTDQNVAVVMAWYPSFLGPQALARVVFGDTSPSGKLPVTFYRAADVDKMDFLSMHLHEGSGRTHRYYKGDPLWPFGHGLTYTHFTIVLSGHTEKSGNTLVIRGDEKTAQLAADVTNDGERDGEEVIMVFFRRTDRPTRVFRQLMSFRRVAIKKGGRERVTFSLTKEAFRLYSHVDGAALPLAGQYEVEVTNGVDQRAVCSVTIEHSQVTDDVIVAK</sequence>
<dbReference type="InterPro" id="IPR013783">
    <property type="entry name" value="Ig-like_fold"/>
</dbReference>
<reference evidence="6 7" key="1">
    <citation type="submission" date="2014-11" db="EMBL/GenBank/DDBJ databases">
        <authorList>
            <person name="Zhu J."/>
            <person name="Qi W."/>
            <person name="Song R."/>
        </authorList>
    </citation>
    <scope>NUCLEOTIDE SEQUENCE [LARGE SCALE GENOMIC DNA]</scope>
</reference>
<dbReference type="Gene3D" id="3.20.20.300">
    <property type="entry name" value="Glycoside hydrolase, family 3, N-terminal domain"/>
    <property type="match status" value="1"/>
</dbReference>
<dbReference type="InParanoid" id="A0A0G4FH08"/>
<evidence type="ECO:0000256" key="4">
    <source>
        <dbReference type="SAM" id="SignalP"/>
    </source>
</evidence>
<evidence type="ECO:0000313" key="6">
    <source>
        <dbReference type="EMBL" id="CEM12513.1"/>
    </source>
</evidence>
<dbReference type="InterPro" id="IPR036962">
    <property type="entry name" value="Glyco_hydro_3_N_sf"/>
</dbReference>
<dbReference type="Gene3D" id="3.40.50.1700">
    <property type="entry name" value="Glycoside hydrolase family 3 C-terminal domain"/>
    <property type="match status" value="1"/>
</dbReference>
<protein>
    <recommendedName>
        <fullName evidence="5">Fibronectin type III-like domain-containing protein</fullName>
    </recommendedName>
</protein>
<dbReference type="SUPFAM" id="SSF52279">
    <property type="entry name" value="Beta-D-glucan exohydrolase, C-terminal domain"/>
    <property type="match status" value="1"/>
</dbReference>
<dbReference type="GO" id="GO:0009044">
    <property type="term" value="F:xylan 1,4-beta-xylosidase activity"/>
    <property type="evidence" value="ECO:0007669"/>
    <property type="project" value="InterPro"/>
</dbReference>
<feature type="signal peptide" evidence="4">
    <location>
        <begin position="1"/>
        <end position="20"/>
    </location>
</feature>
<proteinExistence type="predicted"/>
<dbReference type="GO" id="GO:0045493">
    <property type="term" value="P:xylan catabolic process"/>
    <property type="evidence" value="ECO:0007669"/>
    <property type="project" value="InterPro"/>
</dbReference>
<dbReference type="GO" id="GO:0046556">
    <property type="term" value="F:alpha-L-arabinofuranosidase activity"/>
    <property type="evidence" value="ECO:0007669"/>
    <property type="project" value="TreeGrafter"/>
</dbReference>
<dbReference type="Gene3D" id="2.60.40.10">
    <property type="entry name" value="Immunoglobulins"/>
    <property type="match status" value="1"/>
</dbReference>
<dbReference type="AlphaFoldDB" id="A0A0G4FH08"/>
<dbReference type="PRINTS" id="PR00133">
    <property type="entry name" value="GLHYDRLASE3"/>
</dbReference>
<dbReference type="STRING" id="1169540.A0A0G4FH08"/>
<organism evidence="6 7">
    <name type="scientific">Vitrella brassicaformis (strain CCMP3155)</name>
    <dbReference type="NCBI Taxonomy" id="1169540"/>
    <lineage>
        <taxon>Eukaryota</taxon>
        <taxon>Sar</taxon>
        <taxon>Alveolata</taxon>
        <taxon>Colpodellida</taxon>
        <taxon>Vitrellaceae</taxon>
        <taxon>Vitrella</taxon>
    </lineage>
</organism>
<dbReference type="FunFam" id="3.20.20.300:FF:000015">
    <property type="entry name" value="Glycoside hydrolase, putative"/>
    <property type="match status" value="1"/>
</dbReference>
<dbReference type="PANTHER" id="PTHR42721">
    <property type="entry name" value="SUGAR HYDROLASE-RELATED"/>
    <property type="match status" value="1"/>
</dbReference>
<evidence type="ECO:0000256" key="3">
    <source>
        <dbReference type="ARBA" id="ARBA00023295"/>
    </source>
</evidence>
<gene>
    <name evidence="6" type="ORF">Vbra_15348</name>
</gene>
<dbReference type="InterPro" id="IPR026891">
    <property type="entry name" value="Fn3-like"/>
</dbReference>
<evidence type="ECO:0000256" key="1">
    <source>
        <dbReference type="ARBA" id="ARBA00022729"/>
    </source>
</evidence>
<dbReference type="Pfam" id="PF00933">
    <property type="entry name" value="Glyco_hydro_3"/>
    <property type="match status" value="1"/>
</dbReference>
<dbReference type="PhylomeDB" id="A0A0G4FH08"/>
<dbReference type="Pfam" id="PF14310">
    <property type="entry name" value="Fn3-like"/>
    <property type="match status" value="1"/>
</dbReference>
<keyword evidence="1 4" id="KW-0732">Signal</keyword>
<dbReference type="Proteomes" id="UP000041254">
    <property type="component" value="Unassembled WGS sequence"/>
</dbReference>
<dbReference type="VEuPathDB" id="CryptoDB:Vbra_15348"/>
<dbReference type="InterPro" id="IPR017853">
    <property type="entry name" value="GH"/>
</dbReference>
<dbReference type="PANTHER" id="PTHR42721:SF41">
    <property type="entry name" value="GLYCOSIDE HYDROLASE FAMILY 3 C-TERMINAL DOMAIN-CONTAINING PROTEIN"/>
    <property type="match status" value="1"/>
</dbReference>